<gene>
    <name evidence="6" type="ORF">ACFQBQ_16865</name>
</gene>
<dbReference type="SUPFAM" id="SSF48498">
    <property type="entry name" value="Tetracyclin repressor-like, C-terminal domain"/>
    <property type="match status" value="1"/>
</dbReference>
<dbReference type="Pfam" id="PF16925">
    <property type="entry name" value="TetR_C_13"/>
    <property type="match status" value="1"/>
</dbReference>
<dbReference type="InterPro" id="IPR036271">
    <property type="entry name" value="Tet_transcr_reg_TetR-rel_C_sf"/>
</dbReference>
<comment type="caution">
    <text evidence="6">The sequence shown here is derived from an EMBL/GenBank/DDBJ whole genome shotgun (WGS) entry which is preliminary data.</text>
</comment>
<dbReference type="PANTHER" id="PTHR47506">
    <property type="entry name" value="TRANSCRIPTIONAL REGULATORY PROTEIN"/>
    <property type="match status" value="1"/>
</dbReference>
<dbReference type="Pfam" id="PF00440">
    <property type="entry name" value="TetR_N"/>
    <property type="match status" value="1"/>
</dbReference>
<dbReference type="InterPro" id="IPR001647">
    <property type="entry name" value="HTH_TetR"/>
</dbReference>
<proteinExistence type="predicted"/>
<dbReference type="SUPFAM" id="SSF46689">
    <property type="entry name" value="Homeodomain-like"/>
    <property type="match status" value="1"/>
</dbReference>
<accession>A0ABW1ZDH7</accession>
<keyword evidence="2 4" id="KW-0238">DNA-binding</keyword>
<dbReference type="InterPro" id="IPR011075">
    <property type="entry name" value="TetR_C"/>
</dbReference>
<keyword evidence="1" id="KW-0805">Transcription regulation</keyword>
<evidence type="ECO:0000256" key="1">
    <source>
        <dbReference type="ARBA" id="ARBA00023015"/>
    </source>
</evidence>
<reference evidence="7" key="1">
    <citation type="journal article" date="2019" name="Int. J. Syst. Evol. Microbiol.">
        <title>The Global Catalogue of Microorganisms (GCM) 10K type strain sequencing project: providing services to taxonomists for standard genome sequencing and annotation.</title>
        <authorList>
            <consortium name="The Broad Institute Genomics Platform"/>
            <consortium name="The Broad Institute Genome Sequencing Center for Infectious Disease"/>
            <person name="Wu L."/>
            <person name="Ma J."/>
        </authorList>
    </citation>
    <scope>NUCLEOTIDE SEQUENCE [LARGE SCALE GENOMIC DNA]</scope>
    <source>
        <strain evidence="7">CGMCC 1.16026</strain>
    </source>
</reference>
<dbReference type="InterPro" id="IPR009057">
    <property type="entry name" value="Homeodomain-like_sf"/>
</dbReference>
<dbReference type="PROSITE" id="PS50977">
    <property type="entry name" value="HTH_TETR_2"/>
    <property type="match status" value="1"/>
</dbReference>
<evidence type="ECO:0000256" key="2">
    <source>
        <dbReference type="ARBA" id="ARBA00023125"/>
    </source>
</evidence>
<evidence type="ECO:0000259" key="5">
    <source>
        <dbReference type="PROSITE" id="PS50977"/>
    </source>
</evidence>
<organism evidence="6 7">
    <name type="scientific">Granulicella cerasi</name>
    <dbReference type="NCBI Taxonomy" id="741063"/>
    <lineage>
        <taxon>Bacteria</taxon>
        <taxon>Pseudomonadati</taxon>
        <taxon>Acidobacteriota</taxon>
        <taxon>Terriglobia</taxon>
        <taxon>Terriglobales</taxon>
        <taxon>Acidobacteriaceae</taxon>
        <taxon>Granulicella</taxon>
    </lineage>
</organism>
<feature type="DNA-binding region" description="H-T-H motif" evidence="4">
    <location>
        <begin position="38"/>
        <end position="57"/>
    </location>
</feature>
<evidence type="ECO:0000313" key="6">
    <source>
        <dbReference type="EMBL" id="MFC6647211.1"/>
    </source>
</evidence>
<sequence>MSKTIENSKMGRPRGFDTTAALDAAMRVFWEKGYEGATLRNLESAMRINRSSMWTAFGTKEDLFKLAFERYINDYQGYIREALEKPTIREVVESALRGTVDFLSTPGNPKGCLSVHGALAVGDESDSVKQWLIEGRRAGEIRARKRFEDAKKTGDLSKGIDPAAAARYVATIIQGLGVQAASGATKAELTKTVDMALRNLEL</sequence>
<evidence type="ECO:0000256" key="4">
    <source>
        <dbReference type="PROSITE-ProRule" id="PRU00335"/>
    </source>
</evidence>
<protein>
    <submittedName>
        <fullName evidence="6">TetR/AcrR family transcriptional regulator</fullName>
    </submittedName>
</protein>
<feature type="domain" description="HTH tetR-type" evidence="5">
    <location>
        <begin position="15"/>
        <end position="75"/>
    </location>
</feature>
<dbReference type="Gene3D" id="1.10.357.10">
    <property type="entry name" value="Tetracycline Repressor, domain 2"/>
    <property type="match status" value="1"/>
</dbReference>
<dbReference type="RefSeq" id="WP_263370878.1">
    <property type="nucleotide sequence ID" value="NZ_JAGSYD010000002.1"/>
</dbReference>
<evidence type="ECO:0000313" key="7">
    <source>
        <dbReference type="Proteomes" id="UP001596391"/>
    </source>
</evidence>
<keyword evidence="7" id="KW-1185">Reference proteome</keyword>
<evidence type="ECO:0000256" key="3">
    <source>
        <dbReference type="ARBA" id="ARBA00023163"/>
    </source>
</evidence>
<dbReference type="Gene3D" id="1.10.10.60">
    <property type="entry name" value="Homeodomain-like"/>
    <property type="match status" value="1"/>
</dbReference>
<dbReference type="EMBL" id="JBHSWI010000001">
    <property type="protein sequence ID" value="MFC6647211.1"/>
    <property type="molecule type" value="Genomic_DNA"/>
</dbReference>
<dbReference type="PANTHER" id="PTHR47506:SF1">
    <property type="entry name" value="HTH-TYPE TRANSCRIPTIONAL REGULATOR YJDC"/>
    <property type="match status" value="1"/>
</dbReference>
<dbReference type="Proteomes" id="UP001596391">
    <property type="component" value="Unassembled WGS sequence"/>
</dbReference>
<name>A0ABW1ZDH7_9BACT</name>
<keyword evidence="3" id="KW-0804">Transcription</keyword>